<dbReference type="Pfam" id="PF20243">
    <property type="entry name" value="MbnP"/>
    <property type="match status" value="1"/>
</dbReference>
<dbReference type="EMBL" id="LGTQ01000012">
    <property type="protein sequence ID" value="KPM47159.1"/>
    <property type="molecule type" value="Genomic_DNA"/>
</dbReference>
<accession>A0A0P7B9Z4</accession>
<dbReference type="OrthoDB" id="1422031at2"/>
<organism evidence="3 4">
    <name type="scientific">Jiulongibacter sediminis</name>
    <dbReference type="NCBI Taxonomy" id="1605367"/>
    <lineage>
        <taxon>Bacteria</taxon>
        <taxon>Pseudomonadati</taxon>
        <taxon>Bacteroidota</taxon>
        <taxon>Cytophagia</taxon>
        <taxon>Cytophagales</taxon>
        <taxon>Leadbetterellaceae</taxon>
        <taxon>Jiulongibacter</taxon>
    </lineage>
</organism>
<keyword evidence="1" id="KW-0732">Signal</keyword>
<dbReference type="InterPro" id="IPR046863">
    <property type="entry name" value="MbnP-like_dom"/>
</dbReference>
<evidence type="ECO:0000259" key="2">
    <source>
        <dbReference type="Pfam" id="PF20243"/>
    </source>
</evidence>
<feature type="domain" description="Copper-binding protein MbnP-like" evidence="2">
    <location>
        <begin position="33"/>
        <end position="240"/>
    </location>
</feature>
<protein>
    <recommendedName>
        <fullName evidence="2">Copper-binding protein MbnP-like domain-containing protein</fullName>
    </recommendedName>
</protein>
<evidence type="ECO:0000313" key="4">
    <source>
        <dbReference type="Proteomes" id="UP000050454"/>
    </source>
</evidence>
<comment type="caution">
    <text evidence="3">The sequence shown here is derived from an EMBL/GenBank/DDBJ whole genome shotgun (WGS) entry which is preliminary data.</text>
</comment>
<keyword evidence="4" id="KW-1185">Reference proteome</keyword>
<dbReference type="PROSITE" id="PS51257">
    <property type="entry name" value="PROKAR_LIPOPROTEIN"/>
    <property type="match status" value="1"/>
</dbReference>
<dbReference type="PATRIC" id="fig|1605367.3.peg.456"/>
<feature type="signal peptide" evidence="1">
    <location>
        <begin position="1"/>
        <end position="20"/>
    </location>
</feature>
<reference evidence="3 4" key="1">
    <citation type="submission" date="2015-07" db="EMBL/GenBank/DDBJ databases">
        <title>The draft genome sequence of Leadbetterella sp. JN14-9.</title>
        <authorList>
            <person name="Liu Y."/>
            <person name="Du J."/>
            <person name="Shao Z."/>
        </authorList>
    </citation>
    <scope>NUCLEOTIDE SEQUENCE [LARGE SCALE GENOMIC DNA]</scope>
    <source>
        <strain evidence="3 4">JN14-9</strain>
    </source>
</reference>
<evidence type="ECO:0000313" key="3">
    <source>
        <dbReference type="EMBL" id="KPM47159.1"/>
    </source>
</evidence>
<dbReference type="STRING" id="1605367.AFM12_15185"/>
<feature type="chain" id="PRO_5006135544" description="Copper-binding protein MbnP-like domain-containing protein" evidence="1">
    <location>
        <begin position="21"/>
        <end position="262"/>
    </location>
</feature>
<name>A0A0P7B9Z4_9BACT</name>
<proteinExistence type="predicted"/>
<sequence>MKSIFFKAAGFVAVITFLFACETMNDDELTGSGTVVLEFDNRIGSNELNLGQTVASNNSGEEYTVTTLNYFVSNIQLTAMDGKTISFPDQYYIVREADEASQRITLNDVPAGDYHHLTYMIGVDSLKSVSPEAERTGVLDIYSYGDDNMYWVWNSGYIFFKMEGVSPVSTKPGNVFKFHIGGFGGKDTATPNNLKVIDTMLSEDLAVRNMSSSTAHVVLDVTKVFDGINSLKIAETPVIMDMTGGMKVSANYSSAFSMDHIH</sequence>
<dbReference type="AlphaFoldDB" id="A0A0P7B9Z4"/>
<dbReference type="Proteomes" id="UP000050454">
    <property type="component" value="Unassembled WGS sequence"/>
</dbReference>
<gene>
    <name evidence="3" type="ORF">AFM12_15185</name>
</gene>
<dbReference type="RefSeq" id="WP_055149767.1">
    <property type="nucleotide sequence ID" value="NZ_JXSZ01000012.1"/>
</dbReference>
<evidence type="ECO:0000256" key="1">
    <source>
        <dbReference type="SAM" id="SignalP"/>
    </source>
</evidence>